<name>W9DTQ2_METTI</name>
<gene>
    <name evidence="2" type="ORF">MettiDRAFT_2505</name>
</gene>
<dbReference type="EMBL" id="AZAJ01000001">
    <property type="protein sequence ID" value="ETA69015.1"/>
    <property type="molecule type" value="Genomic_DNA"/>
</dbReference>
<dbReference type="AlphaFoldDB" id="W9DTQ2"/>
<sequence length="95" mass="10141">MCMADVNSTNSSNTSLNITETSGKNLSVQKFASGNYVKGYDMEHEQSPPIPDSENIGISIFELAVALIVIGGIGTFYVVALLIVFAVILKSAKKK</sequence>
<feature type="transmembrane region" description="Helical" evidence="1">
    <location>
        <begin position="63"/>
        <end position="89"/>
    </location>
</feature>
<accession>W9DTQ2</accession>
<comment type="caution">
    <text evidence="2">The sequence shown here is derived from an EMBL/GenBank/DDBJ whole genome shotgun (WGS) entry which is preliminary data.</text>
</comment>
<keyword evidence="1" id="KW-0472">Membrane</keyword>
<keyword evidence="1" id="KW-1133">Transmembrane helix</keyword>
<evidence type="ECO:0000256" key="1">
    <source>
        <dbReference type="SAM" id="Phobius"/>
    </source>
</evidence>
<evidence type="ECO:0000313" key="3">
    <source>
        <dbReference type="Proteomes" id="UP000019483"/>
    </source>
</evidence>
<keyword evidence="1" id="KW-0812">Transmembrane</keyword>
<evidence type="ECO:0000313" key="2">
    <source>
        <dbReference type="EMBL" id="ETA69015.1"/>
    </source>
</evidence>
<proteinExistence type="predicted"/>
<organism evidence="2 3">
    <name type="scientific">Methanolobus tindarius DSM 2278</name>
    <dbReference type="NCBI Taxonomy" id="1090322"/>
    <lineage>
        <taxon>Archaea</taxon>
        <taxon>Methanobacteriati</taxon>
        <taxon>Methanobacteriota</taxon>
        <taxon>Stenosarchaea group</taxon>
        <taxon>Methanomicrobia</taxon>
        <taxon>Methanosarcinales</taxon>
        <taxon>Methanosarcinaceae</taxon>
        <taxon>Methanolobus</taxon>
    </lineage>
</organism>
<keyword evidence="3" id="KW-1185">Reference proteome</keyword>
<dbReference type="Proteomes" id="UP000019483">
    <property type="component" value="Unassembled WGS sequence"/>
</dbReference>
<reference evidence="2 3" key="1">
    <citation type="submission" date="2013-08" db="EMBL/GenBank/DDBJ databases">
        <authorList>
            <consortium name="DOE Joint Genome Institute"/>
            <person name="Eisen J."/>
            <person name="Huntemann M."/>
            <person name="Han J."/>
            <person name="Chen A."/>
            <person name="Kyrpides N."/>
            <person name="Mavromatis K."/>
            <person name="Markowitz V."/>
            <person name="Palaniappan K."/>
            <person name="Ivanova N."/>
            <person name="Schaumberg A."/>
            <person name="Pati A."/>
            <person name="Liolios K."/>
            <person name="Nordberg H.P."/>
            <person name="Cantor M.N."/>
            <person name="Hua S.X."/>
            <person name="Woyke T."/>
        </authorList>
    </citation>
    <scope>NUCLEOTIDE SEQUENCE [LARGE SCALE GENOMIC DNA]</scope>
    <source>
        <strain evidence="2 3">DSM 2278</strain>
    </source>
</reference>
<protein>
    <submittedName>
        <fullName evidence="2">Uncharacterized protein</fullName>
    </submittedName>
</protein>